<feature type="region of interest" description="Disordered" evidence="1">
    <location>
        <begin position="90"/>
        <end position="116"/>
    </location>
</feature>
<evidence type="ECO:0000313" key="4">
    <source>
        <dbReference type="Proteomes" id="UP000030744"/>
    </source>
</evidence>
<keyword evidence="2" id="KW-0812">Transmembrane</keyword>
<feature type="transmembrane region" description="Helical" evidence="2">
    <location>
        <begin position="31"/>
        <end position="50"/>
    </location>
</feature>
<name>U6KHW8_9EIME</name>
<reference evidence="3" key="1">
    <citation type="submission" date="2013-10" db="EMBL/GenBank/DDBJ databases">
        <title>Genomic analysis of the causative agents of coccidiosis in chickens.</title>
        <authorList>
            <person name="Reid A.J."/>
            <person name="Blake D."/>
            <person name="Billington K."/>
            <person name="Browne H."/>
            <person name="Dunn M."/>
            <person name="Hung S."/>
            <person name="Kawahara F."/>
            <person name="Miranda-Saavedra D."/>
            <person name="Mourier T."/>
            <person name="Nagra H."/>
            <person name="Otto T.D."/>
            <person name="Rawlings N."/>
            <person name="Sanchez A."/>
            <person name="Sanders M."/>
            <person name="Subramaniam C."/>
            <person name="Tay Y."/>
            <person name="Dear P."/>
            <person name="Doerig C."/>
            <person name="Gruber A."/>
            <person name="Parkinson J."/>
            <person name="Shirley M."/>
            <person name="Wan K.L."/>
            <person name="Berriman M."/>
            <person name="Tomley F."/>
            <person name="Pain A."/>
        </authorList>
    </citation>
    <scope>NUCLEOTIDE SEQUENCE [LARGE SCALE GENOMIC DNA]</scope>
    <source>
        <strain evidence="3">Houghton</strain>
    </source>
</reference>
<keyword evidence="2" id="KW-1133">Transmembrane helix</keyword>
<dbReference type="RefSeq" id="XP_037878116.1">
    <property type="nucleotide sequence ID" value="XM_038022262.1"/>
</dbReference>
<dbReference type="EMBL" id="HG733772">
    <property type="protein sequence ID" value="CDJ35827.1"/>
    <property type="molecule type" value="Genomic_DNA"/>
</dbReference>
<evidence type="ECO:0000256" key="2">
    <source>
        <dbReference type="SAM" id="Phobius"/>
    </source>
</evidence>
<dbReference type="GeneID" id="60404643"/>
<feature type="transmembrane region" description="Helical" evidence="2">
    <location>
        <begin position="242"/>
        <end position="260"/>
    </location>
</feature>
<dbReference type="OrthoDB" id="10565747at2759"/>
<dbReference type="AlphaFoldDB" id="U6KHW8"/>
<dbReference type="VEuPathDB" id="ToxoDB:EMH_0094570"/>
<sequence length="409" mass="44452">MAVGGPLTALAALSLHWPMHAAPPQRKTQILMGASFLWLLFSAALFAYALGKPKPSEKQRPTLHLHHQPQQHPKPMTIMLHGDFDFPETPTVAQQRERPKQHQLPEEGCSDGAKDSNCCRPTDETTGLLHDLERHNPGSSSSSGKCPEYVAEDLNMRWGLLQQFGVYAFVFGRYRRSLLCTFFLSFSTFIIYPIKMQCMLPCSSTDPALFQLLLIVIYHLGVVAGRCCCCCCCRFSSSSQRLIPAVLLLRLALLPLLFWLEASPAKLLPVLRAATAAIAPAGGTGLRGAAAAARAQLPLRHDHVAAAAGLAAGEQKHNEELLLLLVDVSRCLWLFVFAAVHGCLSLTGTLYTTRTPETYAHKAAAARLVCLFESTGLAVGTALSVAFSPPLQDLHGWKQAAATTLTHLA</sequence>
<evidence type="ECO:0000313" key="3">
    <source>
        <dbReference type="EMBL" id="CDJ35827.1"/>
    </source>
</evidence>
<feature type="transmembrane region" description="Helical" evidence="2">
    <location>
        <begin position="208"/>
        <end position="235"/>
    </location>
</feature>
<protein>
    <submittedName>
        <fullName evidence="3">Uncharacterized protein</fullName>
    </submittedName>
</protein>
<keyword evidence="2" id="KW-0472">Membrane</keyword>
<dbReference type="Proteomes" id="UP000030744">
    <property type="component" value="Unassembled WGS sequence"/>
</dbReference>
<reference evidence="3" key="2">
    <citation type="submission" date="2013-10" db="EMBL/GenBank/DDBJ databases">
        <authorList>
            <person name="Aslett M."/>
        </authorList>
    </citation>
    <scope>NUCLEOTIDE SEQUENCE [LARGE SCALE GENOMIC DNA]</scope>
    <source>
        <strain evidence="3">Houghton</strain>
    </source>
</reference>
<accession>U6KHW8</accession>
<feature type="transmembrane region" description="Helical" evidence="2">
    <location>
        <begin position="364"/>
        <end position="387"/>
    </location>
</feature>
<feature type="transmembrane region" description="Helical" evidence="2">
    <location>
        <begin position="178"/>
        <end position="196"/>
    </location>
</feature>
<evidence type="ECO:0000256" key="1">
    <source>
        <dbReference type="SAM" id="MobiDB-lite"/>
    </source>
</evidence>
<feature type="compositionally biased region" description="Basic and acidic residues" evidence="1">
    <location>
        <begin position="95"/>
        <end position="105"/>
    </location>
</feature>
<feature type="transmembrane region" description="Helical" evidence="2">
    <location>
        <begin position="332"/>
        <end position="352"/>
    </location>
</feature>
<keyword evidence="4" id="KW-1185">Reference proteome</keyword>
<organism evidence="3 4">
    <name type="scientific">Eimeria mitis</name>
    <dbReference type="NCBI Taxonomy" id="44415"/>
    <lineage>
        <taxon>Eukaryota</taxon>
        <taxon>Sar</taxon>
        <taxon>Alveolata</taxon>
        <taxon>Apicomplexa</taxon>
        <taxon>Conoidasida</taxon>
        <taxon>Coccidia</taxon>
        <taxon>Eucoccidiorida</taxon>
        <taxon>Eimeriorina</taxon>
        <taxon>Eimeriidae</taxon>
        <taxon>Eimeria</taxon>
    </lineage>
</organism>
<gene>
    <name evidence="3" type="ORF">EMH_0094570</name>
</gene>
<proteinExistence type="predicted"/>